<reference evidence="2 3" key="1">
    <citation type="submission" date="2024-02" db="EMBL/GenBank/DDBJ databases">
        <title>De novo assembly and annotation of 12 fungi associated with fruit tree decline syndrome in Ontario, Canada.</title>
        <authorList>
            <person name="Sulman M."/>
            <person name="Ellouze W."/>
            <person name="Ilyukhin E."/>
        </authorList>
    </citation>
    <scope>NUCLEOTIDE SEQUENCE [LARGE SCALE GENOMIC DNA]</scope>
    <source>
        <strain evidence="2 3">M97-236</strain>
    </source>
</reference>
<keyword evidence="1" id="KW-0175">Coiled coil</keyword>
<dbReference type="EMBL" id="JAKIXB020000017">
    <property type="protein sequence ID" value="KAL1601017.1"/>
    <property type="molecule type" value="Genomic_DNA"/>
</dbReference>
<sequence length="719" mass="79313">MPSQEAKLLSNFLLAPAPLRDFMTLRQFTDIFPRSHRENPVVQDLYRELHRIREAEIEVVRNDITKEVKRSKQLRRAYAQERRQMDEAQVAGTDPVALQMEEELSGHARKTPHTLQTVHSSIEDACQSLEAQIAEMEEENQRTLAEVQEAVGALSDLRHGRFAQSATGEDLGDEVLATLKRLEALITADNHSFGGVNYPLLQYFTPKHRDETIRAIVGSNARVIRLFIRPDSHHTDPEPQLGEFDKSLLDQLDDTLAAIHHISNGTVKVIIAPHDAHALRGTNDVPCDAYCDKINGAFLDFYSNEDIRKFYKTRLDVFFKHYPSKNFGGRSWSELSEVIMGVDIQNQPFSGIWPIPAGESWLCDMATHLKFKAGLDMSNIAVISGGVSGLQSLGGIQNFPDSVFDCAAIDVIGIHGRFTASEDEGKTAGTAWAEMFVPGNTLTSRALGKKGKGKLLLVEEWEYVHTDAGIQHKKEAVFDQGNALNLRGIPWIYSHLSSKNESTTSMINPLRPEHDSITALTDVLTRASKARSTFVWNSYLPAPFKPLTALKEIPLNPYIPPSSPCTFGCEGHLCAAADGCSPNLLCKNNICQQNSETQPGQVGASCNSKKPCQAHLHCTSGSCQPCSVRPTLPGAEQGKGMCATDEITTFYTHPARPSTCLRQKKLVFGPGVRGRWKNGRVDGIPEGHERGPAKVRDEAMRIVIPEDGPVATAQANIVS</sequence>
<evidence type="ECO:0000313" key="3">
    <source>
        <dbReference type="Proteomes" id="UP001521222"/>
    </source>
</evidence>
<dbReference type="PANTHER" id="PTHR28064:SF1">
    <property type="entry name" value="INNER KINETOCHORE SUBUNIT NKP2"/>
    <property type="match status" value="1"/>
</dbReference>
<keyword evidence="3" id="KW-1185">Reference proteome</keyword>
<comment type="caution">
    <text evidence="2">The sequence shown here is derived from an EMBL/GenBank/DDBJ whole genome shotgun (WGS) entry which is preliminary data.</text>
</comment>
<evidence type="ECO:0000313" key="2">
    <source>
        <dbReference type="EMBL" id="KAL1601017.1"/>
    </source>
</evidence>
<organism evidence="2 3">
    <name type="scientific">Nothophoma quercina</name>
    <dbReference type="NCBI Taxonomy" id="749835"/>
    <lineage>
        <taxon>Eukaryota</taxon>
        <taxon>Fungi</taxon>
        <taxon>Dikarya</taxon>
        <taxon>Ascomycota</taxon>
        <taxon>Pezizomycotina</taxon>
        <taxon>Dothideomycetes</taxon>
        <taxon>Pleosporomycetidae</taxon>
        <taxon>Pleosporales</taxon>
        <taxon>Pleosporineae</taxon>
        <taxon>Didymellaceae</taxon>
        <taxon>Nothophoma</taxon>
    </lineage>
</organism>
<feature type="coiled-coil region" evidence="1">
    <location>
        <begin position="119"/>
        <end position="153"/>
    </location>
</feature>
<gene>
    <name evidence="2" type="ORF">SLS59_005685</name>
</gene>
<dbReference type="Pfam" id="PF09447">
    <property type="entry name" value="Cnl2_NKP2"/>
    <property type="match status" value="1"/>
</dbReference>
<evidence type="ECO:0000256" key="1">
    <source>
        <dbReference type="SAM" id="Coils"/>
    </source>
</evidence>
<name>A0ABR3RAR4_9PLEO</name>
<dbReference type="InterPro" id="IPR017853">
    <property type="entry name" value="GH"/>
</dbReference>
<dbReference type="PANTHER" id="PTHR28064">
    <property type="entry name" value="INNER KINETOCHORE SUBUNIT NKP2"/>
    <property type="match status" value="1"/>
</dbReference>
<evidence type="ECO:0008006" key="4">
    <source>
        <dbReference type="Google" id="ProtNLM"/>
    </source>
</evidence>
<dbReference type="Gene3D" id="3.20.20.80">
    <property type="entry name" value="Glycosidases"/>
    <property type="match status" value="1"/>
</dbReference>
<dbReference type="InterPro" id="IPR018565">
    <property type="entry name" value="Nkp2/Cnl2"/>
</dbReference>
<proteinExistence type="predicted"/>
<dbReference type="Proteomes" id="UP001521222">
    <property type="component" value="Unassembled WGS sequence"/>
</dbReference>
<protein>
    <recommendedName>
        <fullName evidence="4">Glycoside hydrolase family 5 protein</fullName>
    </recommendedName>
</protein>
<dbReference type="SUPFAM" id="SSF51445">
    <property type="entry name" value="(Trans)glycosidases"/>
    <property type="match status" value="1"/>
</dbReference>
<accession>A0ABR3RAR4</accession>